<dbReference type="Proteomes" id="UP000308652">
    <property type="component" value="Unassembled WGS sequence"/>
</dbReference>
<dbReference type="EMBL" id="ML213617">
    <property type="protein sequence ID" value="TFK35927.1"/>
    <property type="molecule type" value="Genomic_DNA"/>
</dbReference>
<feature type="non-terminal residue" evidence="2">
    <location>
        <position position="1"/>
    </location>
</feature>
<name>A0A5C3LTM9_9AGAR</name>
<protein>
    <recommendedName>
        <fullName evidence="1">GAG-pre-integrase domain-containing protein</fullName>
    </recommendedName>
</protein>
<accession>A0A5C3LTM9</accession>
<keyword evidence="3" id="KW-1185">Reference proteome</keyword>
<dbReference type="AlphaFoldDB" id="A0A5C3LTM9"/>
<reference evidence="2 3" key="1">
    <citation type="journal article" date="2019" name="Nat. Ecol. Evol.">
        <title>Megaphylogeny resolves global patterns of mushroom evolution.</title>
        <authorList>
            <person name="Varga T."/>
            <person name="Krizsan K."/>
            <person name="Foldi C."/>
            <person name="Dima B."/>
            <person name="Sanchez-Garcia M."/>
            <person name="Sanchez-Ramirez S."/>
            <person name="Szollosi G.J."/>
            <person name="Szarkandi J.G."/>
            <person name="Papp V."/>
            <person name="Albert L."/>
            <person name="Andreopoulos W."/>
            <person name="Angelini C."/>
            <person name="Antonin V."/>
            <person name="Barry K.W."/>
            <person name="Bougher N.L."/>
            <person name="Buchanan P."/>
            <person name="Buyck B."/>
            <person name="Bense V."/>
            <person name="Catcheside P."/>
            <person name="Chovatia M."/>
            <person name="Cooper J."/>
            <person name="Damon W."/>
            <person name="Desjardin D."/>
            <person name="Finy P."/>
            <person name="Geml J."/>
            <person name="Haridas S."/>
            <person name="Hughes K."/>
            <person name="Justo A."/>
            <person name="Karasinski D."/>
            <person name="Kautmanova I."/>
            <person name="Kiss B."/>
            <person name="Kocsube S."/>
            <person name="Kotiranta H."/>
            <person name="LaButti K.M."/>
            <person name="Lechner B.E."/>
            <person name="Liimatainen K."/>
            <person name="Lipzen A."/>
            <person name="Lukacs Z."/>
            <person name="Mihaltcheva S."/>
            <person name="Morgado L.N."/>
            <person name="Niskanen T."/>
            <person name="Noordeloos M.E."/>
            <person name="Ohm R.A."/>
            <person name="Ortiz-Santana B."/>
            <person name="Ovrebo C."/>
            <person name="Racz N."/>
            <person name="Riley R."/>
            <person name="Savchenko A."/>
            <person name="Shiryaev A."/>
            <person name="Soop K."/>
            <person name="Spirin V."/>
            <person name="Szebenyi C."/>
            <person name="Tomsovsky M."/>
            <person name="Tulloss R.E."/>
            <person name="Uehling J."/>
            <person name="Grigoriev I.V."/>
            <person name="Vagvolgyi C."/>
            <person name="Papp T."/>
            <person name="Martin F.M."/>
            <person name="Miettinen O."/>
            <person name="Hibbett D.S."/>
            <person name="Nagy L.G."/>
        </authorList>
    </citation>
    <scope>NUCLEOTIDE SEQUENCE [LARGE SCALE GENOMIC DNA]</scope>
    <source>
        <strain evidence="2 3">CBS 166.37</strain>
    </source>
</reference>
<evidence type="ECO:0000259" key="1">
    <source>
        <dbReference type="Pfam" id="PF13976"/>
    </source>
</evidence>
<evidence type="ECO:0000313" key="3">
    <source>
        <dbReference type="Proteomes" id="UP000308652"/>
    </source>
</evidence>
<feature type="non-terminal residue" evidence="2">
    <location>
        <position position="132"/>
    </location>
</feature>
<dbReference type="OrthoDB" id="7691805at2759"/>
<dbReference type="STRING" id="68775.A0A5C3LTM9"/>
<sequence length="132" mass="14732">GKDMDPVEFYDVLHVPALQNSLLSLFHLTHKKGYNVNITNSVVNFLQSRMLCFFADITLTMLAIYGAELSTISTCPMDISLWHHQCGHQPADTICEMIKKELVTGIRCMSTAKSNPICEPCIAGKLHCHNIP</sequence>
<feature type="domain" description="GAG-pre-integrase" evidence="1">
    <location>
        <begin position="74"/>
        <end position="125"/>
    </location>
</feature>
<evidence type="ECO:0000313" key="2">
    <source>
        <dbReference type="EMBL" id="TFK35927.1"/>
    </source>
</evidence>
<dbReference type="Pfam" id="PF13976">
    <property type="entry name" value="gag_pre-integrs"/>
    <property type="match status" value="1"/>
</dbReference>
<dbReference type="InterPro" id="IPR025724">
    <property type="entry name" value="GAG-pre-integrase_dom"/>
</dbReference>
<proteinExistence type="predicted"/>
<gene>
    <name evidence="2" type="ORF">BDQ12DRAFT_582075</name>
</gene>
<organism evidence="2 3">
    <name type="scientific">Crucibulum laeve</name>
    <dbReference type="NCBI Taxonomy" id="68775"/>
    <lineage>
        <taxon>Eukaryota</taxon>
        <taxon>Fungi</taxon>
        <taxon>Dikarya</taxon>
        <taxon>Basidiomycota</taxon>
        <taxon>Agaricomycotina</taxon>
        <taxon>Agaricomycetes</taxon>
        <taxon>Agaricomycetidae</taxon>
        <taxon>Agaricales</taxon>
        <taxon>Agaricineae</taxon>
        <taxon>Nidulariaceae</taxon>
        <taxon>Crucibulum</taxon>
    </lineage>
</organism>